<proteinExistence type="predicted"/>
<dbReference type="Proteomes" id="UP000242263">
    <property type="component" value="Unassembled WGS sequence"/>
</dbReference>
<accession>A0A2I1M4R0</accession>
<dbReference type="NCBIfam" id="TIGR00277">
    <property type="entry name" value="HDIG"/>
    <property type="match status" value="1"/>
</dbReference>
<name>A0A2I1M4R0_9BIFI</name>
<evidence type="ECO:0000313" key="3">
    <source>
        <dbReference type="Proteomes" id="UP000242263"/>
    </source>
</evidence>
<dbReference type="InterPro" id="IPR006675">
    <property type="entry name" value="HDIG_dom"/>
</dbReference>
<dbReference type="SMART" id="SM00471">
    <property type="entry name" value="HDc"/>
    <property type="match status" value="1"/>
</dbReference>
<dbReference type="Pfam" id="PF01966">
    <property type="entry name" value="HD"/>
    <property type="match status" value="1"/>
</dbReference>
<dbReference type="EMBL" id="PKGU01000003">
    <property type="protein sequence ID" value="PKZ15116.1"/>
    <property type="molecule type" value="Genomic_DNA"/>
</dbReference>
<evidence type="ECO:0000313" key="2">
    <source>
        <dbReference type="EMBL" id="PKZ15116.1"/>
    </source>
</evidence>
<feature type="domain" description="HD/PDEase" evidence="1">
    <location>
        <begin position="37"/>
        <end position="188"/>
    </location>
</feature>
<sequence>MKHSDLWNTSETTRALRELHKEQARAFTLNEQSAQKSFALIATHCEIVARLAVILAEQSGQTVTNTLIEGALAHDIGTYSVLETERVNASTEIQAEHVNVGREPIFQRNIYIQHGTRGYELLLSEGFDESLAQFARNHTGVGITKAECIQQNLPLEPQDYLPETVEQEIVLLADKFHTKSVPSRFVSVHTARARVEKFGPENIARWDKLVACYGVPCESDIAKLAAHYSMEIM</sequence>
<protein>
    <submittedName>
        <fullName evidence="2">HD domain-containing protein</fullName>
    </submittedName>
</protein>
<dbReference type="Gene3D" id="1.10.3210.10">
    <property type="entry name" value="Hypothetical protein af1432"/>
    <property type="match status" value="1"/>
</dbReference>
<organism evidence="2 3">
    <name type="scientific">Alloscardovia omnicolens</name>
    <dbReference type="NCBI Taxonomy" id="419015"/>
    <lineage>
        <taxon>Bacteria</taxon>
        <taxon>Bacillati</taxon>
        <taxon>Actinomycetota</taxon>
        <taxon>Actinomycetes</taxon>
        <taxon>Bifidobacteriales</taxon>
        <taxon>Bifidobacteriaceae</taxon>
        <taxon>Alloscardovia</taxon>
    </lineage>
</organism>
<comment type="caution">
    <text evidence="2">The sequence shown here is derived from an EMBL/GenBank/DDBJ whole genome shotgun (WGS) entry which is preliminary data.</text>
</comment>
<dbReference type="InterPro" id="IPR006674">
    <property type="entry name" value="HD_domain"/>
</dbReference>
<evidence type="ECO:0000259" key="1">
    <source>
        <dbReference type="SMART" id="SM00471"/>
    </source>
</evidence>
<reference evidence="2 3" key="1">
    <citation type="submission" date="2017-12" db="EMBL/GenBank/DDBJ databases">
        <title>Phylogenetic diversity of female urinary microbiome.</title>
        <authorList>
            <person name="Thomas-White K."/>
            <person name="Wolfe A.J."/>
        </authorList>
    </citation>
    <scope>NUCLEOTIDE SEQUENCE [LARGE SCALE GENOMIC DNA]</scope>
    <source>
        <strain evidence="2 3">UMB0064</strain>
    </source>
</reference>
<dbReference type="SUPFAM" id="SSF109604">
    <property type="entry name" value="HD-domain/PDEase-like"/>
    <property type="match status" value="1"/>
</dbReference>
<dbReference type="AlphaFoldDB" id="A0A2I1M4R0"/>
<dbReference type="CDD" id="cd00077">
    <property type="entry name" value="HDc"/>
    <property type="match status" value="1"/>
</dbReference>
<gene>
    <name evidence="2" type="ORF">CYJ32_05485</name>
</gene>
<dbReference type="InterPro" id="IPR003607">
    <property type="entry name" value="HD/PDEase_dom"/>
</dbReference>